<name>A0AAV8ACN7_9EUKA</name>
<feature type="compositionally biased region" description="Basic and acidic residues" evidence="1">
    <location>
        <begin position="25"/>
        <end position="75"/>
    </location>
</feature>
<protein>
    <submittedName>
        <fullName evidence="2">Zinc finger protein</fullName>
    </submittedName>
</protein>
<gene>
    <name evidence="2" type="ORF">M0812_04811</name>
</gene>
<dbReference type="AlphaFoldDB" id="A0AAV8ACN7"/>
<evidence type="ECO:0000256" key="1">
    <source>
        <dbReference type="SAM" id="MobiDB-lite"/>
    </source>
</evidence>
<dbReference type="Proteomes" id="UP001146793">
    <property type="component" value="Unassembled WGS sequence"/>
</dbReference>
<sequence length="474" mass="57019">MNMDRNNKLEEEMKKERKQMKAKRNKMEQRKTKLENERDVMIQVRDEMQEKRKEMQAKSDEMQEERKEMQEERKKIQEERNEIQEKLRGLQLELLIFDEDFDELKEHLKNAKEDYEKKKKIGEMIISVRGIDEKNVQISKQNQQIDKQNVQIDKQDQQIDKQDQRIDKQNELIKEQNLEIKEQNELIKEENNRIDKQFERVNMSALTKNTKDLSIGKVTKNQQEHKTQEFVLQKIKKLGEEFLQKTQLRKDSYFKLESLNDISSNFQYKDIEEIIPFVNRKEEMQEIATGMIEDFLSMKSDLHGSQKFTNLTWFGSSGCGKTRMSKSIFFRNSFYNIFMSQTEALKTNTNQEQEKKINNLNHSFENFKKHHLFLYNSFRQNLIKKEESENPEKSLFYRILMAISEAIKSKTQIKFSDCKNIDNLFEIFEPIQKKISKLKNNNNNKTILDNNQNNNENEWIMIIIIFDETNPNNL</sequence>
<evidence type="ECO:0000313" key="2">
    <source>
        <dbReference type="EMBL" id="KAJ3451415.1"/>
    </source>
</evidence>
<comment type="caution">
    <text evidence="2">The sequence shown here is derived from an EMBL/GenBank/DDBJ whole genome shotgun (WGS) entry which is preliminary data.</text>
</comment>
<proteinExistence type="predicted"/>
<feature type="region of interest" description="Disordered" evidence="1">
    <location>
        <begin position="1"/>
        <end position="75"/>
    </location>
</feature>
<accession>A0AAV8ACN7</accession>
<reference evidence="2" key="1">
    <citation type="submission" date="2022-08" db="EMBL/GenBank/DDBJ databases">
        <title>Novel sulphate-reducing endosymbionts in the free-living metamonad Anaeramoeba.</title>
        <authorList>
            <person name="Jerlstrom-Hultqvist J."/>
            <person name="Cepicka I."/>
            <person name="Gallot-Lavallee L."/>
            <person name="Salas-Leiva D."/>
            <person name="Curtis B.A."/>
            <person name="Zahonova K."/>
            <person name="Pipaliya S."/>
            <person name="Dacks J."/>
            <person name="Roger A.J."/>
        </authorList>
    </citation>
    <scope>NUCLEOTIDE SEQUENCE</scope>
    <source>
        <strain evidence="2">Busselton2</strain>
    </source>
</reference>
<dbReference type="EMBL" id="JANTQA010000009">
    <property type="protein sequence ID" value="KAJ3451415.1"/>
    <property type="molecule type" value="Genomic_DNA"/>
</dbReference>
<evidence type="ECO:0000313" key="3">
    <source>
        <dbReference type="Proteomes" id="UP001146793"/>
    </source>
</evidence>
<feature type="compositionally biased region" description="Basic and acidic residues" evidence="1">
    <location>
        <begin position="1"/>
        <end position="15"/>
    </location>
</feature>
<organism evidence="2 3">
    <name type="scientific">Anaeramoeba flamelloides</name>
    <dbReference type="NCBI Taxonomy" id="1746091"/>
    <lineage>
        <taxon>Eukaryota</taxon>
        <taxon>Metamonada</taxon>
        <taxon>Anaeramoebidae</taxon>
        <taxon>Anaeramoeba</taxon>
    </lineage>
</organism>